<reference evidence="1" key="1">
    <citation type="submission" date="2021-04" db="EMBL/GenBank/DDBJ databases">
        <authorList>
            <person name="Tunstrom K."/>
        </authorList>
    </citation>
    <scope>NUCLEOTIDE SEQUENCE</scope>
</reference>
<comment type="caution">
    <text evidence="1">The sequence shown here is derived from an EMBL/GenBank/DDBJ whole genome shotgun (WGS) entry which is preliminary data.</text>
</comment>
<proteinExistence type="predicted"/>
<dbReference type="Proteomes" id="UP000691718">
    <property type="component" value="Unassembled WGS sequence"/>
</dbReference>
<name>A0A8S3XST6_PARAO</name>
<dbReference type="EMBL" id="CAJQZP010001262">
    <property type="protein sequence ID" value="CAG5033996.1"/>
    <property type="molecule type" value="Genomic_DNA"/>
</dbReference>
<organism evidence="1 2">
    <name type="scientific">Parnassius apollo</name>
    <name type="common">Apollo butterfly</name>
    <name type="synonym">Papilio apollo</name>
    <dbReference type="NCBI Taxonomy" id="110799"/>
    <lineage>
        <taxon>Eukaryota</taxon>
        <taxon>Metazoa</taxon>
        <taxon>Ecdysozoa</taxon>
        <taxon>Arthropoda</taxon>
        <taxon>Hexapoda</taxon>
        <taxon>Insecta</taxon>
        <taxon>Pterygota</taxon>
        <taxon>Neoptera</taxon>
        <taxon>Endopterygota</taxon>
        <taxon>Lepidoptera</taxon>
        <taxon>Glossata</taxon>
        <taxon>Ditrysia</taxon>
        <taxon>Papilionoidea</taxon>
        <taxon>Papilionidae</taxon>
        <taxon>Parnassiinae</taxon>
        <taxon>Parnassini</taxon>
        <taxon>Parnassius</taxon>
        <taxon>Parnassius</taxon>
    </lineage>
</organism>
<evidence type="ECO:0000313" key="1">
    <source>
        <dbReference type="EMBL" id="CAG5033996.1"/>
    </source>
</evidence>
<keyword evidence="2" id="KW-1185">Reference proteome</keyword>
<sequence>MVEKQFIALNTKSSMQYCKKRMKFLNLRLLKKPGYAQSFGSIAIVVGNSMAKLGKNNIYSYYWDETSHCKVSNEIISAVYDFFKNFEFGDKINILRIVSDGYAGQNKNTGMIAMLGRYTELYCTTLYTEAPTNIRKI</sequence>
<dbReference type="AlphaFoldDB" id="A0A8S3XST6"/>
<protein>
    <submittedName>
        <fullName evidence="1">(apollo) hypothetical protein</fullName>
    </submittedName>
</protein>
<evidence type="ECO:0000313" key="2">
    <source>
        <dbReference type="Proteomes" id="UP000691718"/>
    </source>
</evidence>
<gene>
    <name evidence="1" type="ORF">PAPOLLO_LOCUS20241</name>
</gene>
<accession>A0A8S3XST6</accession>